<evidence type="ECO:0000256" key="2">
    <source>
        <dbReference type="ARBA" id="ARBA00004141"/>
    </source>
</evidence>
<keyword evidence="13" id="KW-1185">Reference proteome</keyword>
<feature type="transmembrane region" description="Helical" evidence="11">
    <location>
        <begin position="87"/>
        <end position="112"/>
    </location>
</feature>
<dbReference type="PANTHER" id="PTHR28388">
    <property type="entry name" value="TRANSMEMBRANE PROTEIN 237"/>
    <property type="match status" value="1"/>
</dbReference>
<reference evidence="12 13" key="1">
    <citation type="submission" date="2023-05" db="EMBL/GenBank/DDBJ databases">
        <title>A 100% complete, gapless, phased diploid assembly of the Scenedesmus obliquus UTEX 3031 genome.</title>
        <authorList>
            <person name="Biondi T.C."/>
            <person name="Hanschen E.R."/>
            <person name="Kwon T."/>
            <person name="Eng W."/>
            <person name="Kruse C.P.S."/>
            <person name="Koehler S.I."/>
            <person name="Kunde Y."/>
            <person name="Gleasner C.D."/>
            <person name="You Mak K.T."/>
            <person name="Polle J."/>
            <person name="Hovde B.T."/>
            <person name="Starkenburg S.R."/>
        </authorList>
    </citation>
    <scope>NUCLEOTIDE SEQUENCE [LARGE SCALE GENOMIC DNA]</scope>
    <source>
        <strain evidence="12 13">DOE0152z</strain>
    </source>
</reference>
<accession>A0ABY8U2L5</accession>
<evidence type="ECO:0000256" key="4">
    <source>
        <dbReference type="ARBA" id="ARBA00022692"/>
    </source>
</evidence>
<keyword evidence="6 11" id="KW-1133">Transmembrane helix</keyword>
<feature type="transmembrane region" description="Helical" evidence="11">
    <location>
        <begin position="174"/>
        <end position="191"/>
    </location>
</feature>
<evidence type="ECO:0000256" key="6">
    <source>
        <dbReference type="ARBA" id="ARBA00022989"/>
    </source>
</evidence>
<evidence type="ECO:0000313" key="12">
    <source>
        <dbReference type="EMBL" id="WIA15492.1"/>
    </source>
</evidence>
<keyword evidence="9" id="KW-0966">Cell projection</keyword>
<keyword evidence="5" id="KW-0970">Cilium biogenesis/degradation</keyword>
<evidence type="ECO:0000256" key="3">
    <source>
        <dbReference type="ARBA" id="ARBA00008783"/>
    </source>
</evidence>
<evidence type="ECO:0000256" key="11">
    <source>
        <dbReference type="SAM" id="Phobius"/>
    </source>
</evidence>
<evidence type="ECO:0000256" key="8">
    <source>
        <dbReference type="ARBA" id="ARBA00023136"/>
    </source>
</evidence>
<dbReference type="EMBL" id="CP126213">
    <property type="protein sequence ID" value="WIA15492.1"/>
    <property type="molecule type" value="Genomic_DNA"/>
</dbReference>
<feature type="transmembrane region" description="Helical" evidence="11">
    <location>
        <begin position="133"/>
        <end position="154"/>
    </location>
</feature>
<comment type="subcellular location">
    <subcellularLocation>
        <location evidence="1">Cell projection</location>
        <location evidence="1">Cilium</location>
    </subcellularLocation>
    <subcellularLocation>
        <location evidence="2">Membrane</location>
        <topology evidence="2">Multi-pass membrane protein</topology>
    </subcellularLocation>
</comment>
<gene>
    <name evidence="12" type="ORF">OEZ85_002130</name>
</gene>
<evidence type="ECO:0008006" key="14">
    <source>
        <dbReference type="Google" id="ProtNLM"/>
    </source>
</evidence>
<dbReference type="PANTHER" id="PTHR28388:SF1">
    <property type="entry name" value="TRANSMEMBRANE PROTEIN 237"/>
    <property type="match status" value="1"/>
</dbReference>
<evidence type="ECO:0000256" key="9">
    <source>
        <dbReference type="ARBA" id="ARBA00023273"/>
    </source>
</evidence>
<dbReference type="Proteomes" id="UP001244341">
    <property type="component" value="Chromosome 6b"/>
</dbReference>
<dbReference type="InterPro" id="IPR029409">
    <property type="entry name" value="TMEM237"/>
</dbReference>
<proteinExistence type="inferred from homology"/>
<evidence type="ECO:0000256" key="10">
    <source>
        <dbReference type="ARBA" id="ARBA00025631"/>
    </source>
</evidence>
<organism evidence="12 13">
    <name type="scientific">Tetradesmus obliquus</name>
    <name type="common">Green alga</name>
    <name type="synonym">Acutodesmus obliquus</name>
    <dbReference type="NCBI Taxonomy" id="3088"/>
    <lineage>
        <taxon>Eukaryota</taxon>
        <taxon>Viridiplantae</taxon>
        <taxon>Chlorophyta</taxon>
        <taxon>core chlorophytes</taxon>
        <taxon>Chlorophyceae</taxon>
        <taxon>CS clade</taxon>
        <taxon>Sphaeropleales</taxon>
        <taxon>Scenedesmaceae</taxon>
        <taxon>Tetradesmus</taxon>
    </lineage>
</organism>
<name>A0ABY8U2L5_TETOB</name>
<keyword evidence="8 11" id="KW-0472">Membrane</keyword>
<evidence type="ECO:0000256" key="5">
    <source>
        <dbReference type="ARBA" id="ARBA00022794"/>
    </source>
</evidence>
<comment type="function">
    <text evidence="10">Component of the transition zone in primary cilia. Required for ciliogenesis.</text>
</comment>
<keyword evidence="4 11" id="KW-0812">Transmembrane</keyword>
<evidence type="ECO:0000313" key="13">
    <source>
        <dbReference type="Proteomes" id="UP001244341"/>
    </source>
</evidence>
<sequence>MEWHSRIYIDTGQLCRVGEGADATRLAHHYLEDWNTGEFFMLAAPRSGCMAWLRRKPAAAPAGWSGAAQEPSLLASLGEFTESMGSAMAALGMFAQGLAGGLALLSLFMTYLQYITAGRDGFLAYYSAHAQMVNRAFFTLISLSLVSASSRLAYDQLGGFRPSFLRLRVADGSVLALYLLAYAANLLATPIDDQLTFEARRDVGYWALPLQQAFVKKVNMWQVLNLLRIVSCGLAWAVE</sequence>
<keyword evidence="7" id="KW-0969">Cilium</keyword>
<evidence type="ECO:0000256" key="1">
    <source>
        <dbReference type="ARBA" id="ARBA00004138"/>
    </source>
</evidence>
<evidence type="ECO:0000256" key="7">
    <source>
        <dbReference type="ARBA" id="ARBA00023069"/>
    </source>
</evidence>
<comment type="similarity">
    <text evidence="3">Belongs to the TMEM237 family.</text>
</comment>
<dbReference type="Pfam" id="PF15383">
    <property type="entry name" value="TMEM237"/>
    <property type="match status" value="1"/>
</dbReference>
<protein>
    <recommendedName>
        <fullName evidence="14">DUF4149 domain-containing protein</fullName>
    </recommendedName>
</protein>